<organism evidence="2 3">
    <name type="scientific">Lasiodiplodia theobromae</name>
    <dbReference type="NCBI Taxonomy" id="45133"/>
    <lineage>
        <taxon>Eukaryota</taxon>
        <taxon>Fungi</taxon>
        <taxon>Dikarya</taxon>
        <taxon>Ascomycota</taxon>
        <taxon>Pezizomycotina</taxon>
        <taxon>Dothideomycetes</taxon>
        <taxon>Dothideomycetes incertae sedis</taxon>
        <taxon>Botryosphaeriales</taxon>
        <taxon>Botryosphaeriaceae</taxon>
        <taxon>Lasiodiplodia</taxon>
    </lineage>
</organism>
<reference evidence="2 3" key="1">
    <citation type="journal article" date="2019" name="Sci. Rep.">
        <title>A multi-omics analysis of the grapevine pathogen Lasiodiplodia theobromae reveals that temperature affects the expression of virulence- and pathogenicity-related genes.</title>
        <authorList>
            <person name="Felix C."/>
            <person name="Meneses R."/>
            <person name="Goncalves M.F.M."/>
            <person name="Tilleman L."/>
            <person name="Duarte A.S."/>
            <person name="Jorrin-Novo J.V."/>
            <person name="Van de Peer Y."/>
            <person name="Deforce D."/>
            <person name="Van Nieuwerburgh F."/>
            <person name="Esteves A.C."/>
            <person name="Alves A."/>
        </authorList>
    </citation>
    <scope>NUCLEOTIDE SEQUENCE [LARGE SCALE GENOMIC DNA]</scope>
    <source>
        <strain evidence="2 3">LA-SOL3</strain>
    </source>
</reference>
<evidence type="ECO:0000313" key="2">
    <source>
        <dbReference type="EMBL" id="KAB2568658.1"/>
    </source>
</evidence>
<sequence length="139" mass="14133">MQLTPLLSILMATTAALATPLFPRANQQVSGAEVTDTTCTDPSANLDTHDTNVAILSICGGIAGSIQKCGGSPSSTTGESGTARFDLSTTDAGATINISKGRWERCVKAARLTCPTGTFESTCIGGATSGDVKFTLSEA</sequence>
<gene>
    <name evidence="2" type="ORF">DBV05_g12663</name>
</gene>
<feature type="chain" id="PRO_5024816087" evidence="1">
    <location>
        <begin position="19"/>
        <end position="139"/>
    </location>
</feature>
<name>A0A5N5CTI6_9PEZI</name>
<keyword evidence="1" id="KW-0732">Signal</keyword>
<protein>
    <submittedName>
        <fullName evidence="2">Uncharacterized protein</fullName>
    </submittedName>
</protein>
<dbReference type="AlphaFoldDB" id="A0A5N5CTI6"/>
<proteinExistence type="predicted"/>
<comment type="caution">
    <text evidence="2">The sequence shown here is derived from an EMBL/GenBank/DDBJ whole genome shotgun (WGS) entry which is preliminary data.</text>
</comment>
<dbReference type="Proteomes" id="UP000325902">
    <property type="component" value="Unassembled WGS sequence"/>
</dbReference>
<accession>A0A5N5CTI6</accession>
<dbReference type="OrthoDB" id="2097653at2759"/>
<feature type="signal peptide" evidence="1">
    <location>
        <begin position="1"/>
        <end position="18"/>
    </location>
</feature>
<evidence type="ECO:0000313" key="3">
    <source>
        <dbReference type="Proteomes" id="UP000325902"/>
    </source>
</evidence>
<evidence type="ECO:0000256" key="1">
    <source>
        <dbReference type="SAM" id="SignalP"/>
    </source>
</evidence>
<dbReference type="EMBL" id="VCHE01000306">
    <property type="protein sequence ID" value="KAB2568658.1"/>
    <property type="molecule type" value="Genomic_DNA"/>
</dbReference>
<keyword evidence="3" id="KW-1185">Reference proteome</keyword>